<dbReference type="Pfam" id="PF00041">
    <property type="entry name" value="fn3"/>
    <property type="match status" value="1"/>
</dbReference>
<dbReference type="PROSITE" id="PS50853">
    <property type="entry name" value="FN3"/>
    <property type="match status" value="3"/>
</dbReference>
<dbReference type="PANTHER" id="PTHR14340:SF9">
    <property type="entry name" value="FIBRONECTIN TYPE-III DOMAIN-CONTAINING PROTEIN"/>
    <property type="match status" value="1"/>
</dbReference>
<dbReference type="SMART" id="SM00060">
    <property type="entry name" value="FN3"/>
    <property type="match status" value="5"/>
</dbReference>
<keyword evidence="3" id="KW-0393">Immunoglobulin domain</keyword>
<keyword evidence="5" id="KW-1133">Transmembrane helix</keyword>
<dbReference type="Gene3D" id="2.60.120.200">
    <property type="match status" value="1"/>
</dbReference>
<dbReference type="PANTHER" id="PTHR14340">
    <property type="entry name" value="MICROFIBRIL-ASSOCIATED GLYCOPROTEIN 3"/>
    <property type="match status" value="1"/>
</dbReference>
<protein>
    <submittedName>
        <fullName evidence="7">ORF7</fullName>
    </submittedName>
</protein>
<feature type="region of interest" description="Disordered" evidence="4">
    <location>
        <begin position="1911"/>
        <end position="1933"/>
    </location>
</feature>
<dbReference type="InterPro" id="IPR036116">
    <property type="entry name" value="FN3_sf"/>
</dbReference>
<evidence type="ECO:0000313" key="7">
    <source>
        <dbReference type="EMBL" id="DBA51654.1"/>
    </source>
</evidence>
<organism evidence="7">
    <name type="scientific">Nitrosopumilaceae spindle-shaped virus</name>
    <dbReference type="NCBI Taxonomy" id="3065433"/>
    <lineage>
        <taxon>Viruses</taxon>
    </lineage>
</organism>
<dbReference type="InterPro" id="IPR006558">
    <property type="entry name" value="LamG-like"/>
</dbReference>
<feature type="compositionally biased region" description="Low complexity" evidence="4">
    <location>
        <begin position="1193"/>
        <end position="1209"/>
    </location>
</feature>
<dbReference type="SUPFAM" id="SSF49265">
    <property type="entry name" value="Fibronectin type III"/>
    <property type="match status" value="4"/>
</dbReference>
<evidence type="ECO:0000256" key="3">
    <source>
        <dbReference type="ARBA" id="ARBA00023319"/>
    </source>
</evidence>
<dbReference type="Gene3D" id="2.60.40.10">
    <property type="entry name" value="Immunoglobulins"/>
    <property type="match status" value="6"/>
</dbReference>
<keyword evidence="2" id="KW-1015">Disulfide bond</keyword>
<evidence type="ECO:0000256" key="5">
    <source>
        <dbReference type="SAM" id="Phobius"/>
    </source>
</evidence>
<keyword evidence="1" id="KW-0732">Signal</keyword>
<accession>A0AAT9J973</accession>
<feature type="region of interest" description="Disordered" evidence="4">
    <location>
        <begin position="1193"/>
        <end position="1214"/>
    </location>
</feature>
<feature type="transmembrane region" description="Helical" evidence="5">
    <location>
        <begin position="2882"/>
        <end position="2911"/>
    </location>
</feature>
<evidence type="ECO:0000256" key="2">
    <source>
        <dbReference type="ARBA" id="ARBA00023157"/>
    </source>
</evidence>
<reference evidence="7" key="1">
    <citation type="journal article" date="2024" name="Environ. Microbiol. Rep.">
        <title>Hiding in plain sight: The discovery of complete genomes of 11 hypothetical spindle-shaped viruses that putatively infect mesophilic ammonia-oxidizing archaea.</title>
        <authorList>
            <person name="Ni Y."/>
            <person name="Xu T."/>
            <person name="Yan S."/>
            <person name="Chen L."/>
            <person name="Wang Y."/>
        </authorList>
    </citation>
    <scope>NUCLEOTIDE SEQUENCE</scope>
    <source>
        <strain evidence="7">NMP1</strain>
    </source>
</reference>
<keyword evidence="5" id="KW-0472">Membrane</keyword>
<dbReference type="InterPro" id="IPR003961">
    <property type="entry name" value="FN3_dom"/>
</dbReference>
<evidence type="ECO:0000256" key="1">
    <source>
        <dbReference type="ARBA" id="ARBA00022729"/>
    </source>
</evidence>
<feature type="compositionally biased region" description="Low complexity" evidence="4">
    <location>
        <begin position="1914"/>
        <end position="1925"/>
    </location>
</feature>
<dbReference type="SMART" id="SM00560">
    <property type="entry name" value="LamGL"/>
    <property type="match status" value="1"/>
</dbReference>
<feature type="domain" description="Fibronectin type-III" evidence="6">
    <location>
        <begin position="1727"/>
        <end position="1823"/>
    </location>
</feature>
<reference evidence="7" key="2">
    <citation type="submission" date="2024-03" db="EMBL/GenBank/DDBJ databases">
        <authorList>
            <person name="Ni Y."/>
            <person name="Xu T."/>
            <person name="Yan S."/>
            <person name="Chen L."/>
            <person name="Wang Y."/>
        </authorList>
    </citation>
    <scope>NUCLEOTIDE SEQUENCE</scope>
    <source>
        <strain evidence="7">NMP1</strain>
    </source>
</reference>
<feature type="domain" description="Fibronectin type-III" evidence="6">
    <location>
        <begin position="2401"/>
        <end position="2499"/>
    </location>
</feature>
<dbReference type="SUPFAM" id="SSF49899">
    <property type="entry name" value="Concanavalin A-like lectins/glucanases"/>
    <property type="match status" value="1"/>
</dbReference>
<feature type="region of interest" description="Disordered" evidence="4">
    <location>
        <begin position="1809"/>
        <end position="1835"/>
    </location>
</feature>
<keyword evidence="5" id="KW-0812">Transmembrane</keyword>
<dbReference type="CDD" id="cd00063">
    <property type="entry name" value="FN3"/>
    <property type="match status" value="2"/>
</dbReference>
<sequence length="2915" mass="308467">MRTEIAIISALALVLTMPVAFAQVVETQGQNYDLVEDYFIGEAIWNSHPERIMDNGWKNYALTNTGEKVIFNTNSVGSFVFDKNSCSYSIYENGYNGQQVIPSVSAVASYLDNGQWSNLPVNDEACTVKVTEYENGVFLTSTKVITEDITQDVFISYTGTTQNFYSNSTNANFNLVQFSNGTNQGYLNGETVTVNSVEVEKFVQELDLNIHKGFKETFKVWNDGDQPLGISQTIHSGDSITIGETVIDIAQLNGQSFDRQYIIDNEAEILAITDSVNYDFDTGIESLTNVNIIFEDNTYKVNMDYADGGFVGYLEIDPTFTATATTQQRIITSTTGNYDTNDCTMDGSEVPSYSSNAESKYNYMSHEGNGNGVCAMPMWEYDISSIPNDVVINDVDVVYDIVATSEISNLNGLDFITSDEQIGATSGTTLKTQFEEMVSNPTYLLETNLSTGTGLTAQLGTSANSDIQSSLSQGWFTIVTRMNPFDNHPNDSAMIQLNNVELQVTYAIAIAPTVAPTGLSTVTGIPLELDWTGIPTSGDGGSSITGYNVYRSLNEFAYQELPNSSGSDSQLTFTDNEFLIHGFETVSTPLTHTDQGWDGYLDWNNHKMAIYITANSELVGKQITEVSFWMKNSGSGGSADIVVYDDSNTIVADMGSVTASQLTSSYTKQTFNSDSVTLGADYKISINKITGSGSNFIKVAGSSADSYDGTNTYMSQTDVLNWNTNSEDLDFEILYSTIGLTDKSANSITVGTVAGGVLLAEQTQLDNDDQLNSNTIEDWGIVVGAGSPMVGEDIVQVDFYGKRYQLSGYNQMCEFEVLDSSDSAKYEHSFLCEDKFTTTAQWVSFDLATPTTISAGDRIVIHSEQGGATNYLNLWEATSDVDSGVHVAQGDHGAWNDDTGRDPAYKVYSANTVGTSTTGIIDTAIQNPNLAYTDSNLPDNTDDLTIGGWVKLDAPPALTFEDNFDSDNWTHGGANSVTSGLLDWGIRTNDKSTFDLGTVSDDKWVLQFKWTIDSITRTSITDFGWFGISDSTGGKGTSQDFVGFTYNPYNSYPYDLQLQNIDGTALSLGTGNSAGSAYSVAQGTWSNGDTYYYELVRDGTTLSLKVFSDEYVTQVGSTISKTIGSESGLRYLIQAGDNTRSDTQSGHMEGSIDLLKFYNGVTSSTGIPEFEPSKLLGLNDVTFNVGATTASVGSVTSTEQTTSNSDGTSSLGGSGGSNVKVGAKFNTGHDIIGKPISSITIKTATYGSPTGTAYLKIYDSSLNLIATSTNGLDVTTMNGDPQMSFIEHEFEFSPTVTFADGYIISYEGASASNNNEVNVQASNVGTDASNTEFGWYQSSWSWQSGRDMWLSYSFASPIISATGLTDNTSTAQHYAVTRDSSNLWTLYQNGASVATATDSTSLGANSGTVSLSPDGTINGATTGQTGKIGSSMSFDQSNDYIDSGSTQLLSSTISALTTNVWIKPDGSATTGGQYTFGISPNDGNTNNFFTTMVQAVGSGNGFFVTAGSNSNQCYSDGNAGTNWNTSDWFMVTMVFDGSQSGTDRLKMYVNGVEEGSVGGSCPSSVSYNSYLSIGRQGTSGQPYFGGQLDEGSIWETALSQSQITALYNSGSGTTNVPTTDLKAHFDFDDTGSTLTNEYNSVSDYTTNISGSLDEFFINSDALTSTEIDNIYDRGGKGTLVTTTSASTTDYDDSSVTGGNTYYFAVAGVNAIGEGVLSSYTSGLAGSPPSEPTSVATTISSPNSNPLDVTLSWSAPTNVGTGTLTGFEIYRDGTLHKTVGLVTSDTDTVPSVGTYVYSLKSLATHGNSGFSATSSIDTPTAPPAPNAPTLGITSPNPSPFDVTVSWSAQSNGGSAITSTEIFRSATETGTYSSVGTVSDLDFTDTVPSAGTWYYKIASTNLLGSSSQGTSANIATPTVPSSDSSTTLAIPDPNASPRGITVSLVAPSSDGGSTVTGYNIYSSDDNVTFNSVASAVTTDTTITVPTGGTWYFKSEAINNVGTANQGSSVSIATPSVPTASGVTLSIPSPDPSPLDIVAVFTAPSSDGGSSVTGYNLLSSPDDVIYNYVAQAVTADQTITVDSTGTWYFKSQALNNVGNGTLSSAVSITTATVPDAPSITLAINDPNPSPLQVTTTFVTPTNNGGSSVTGFNLYHSSDGTLYSSVINATNSDFNYSVGSSGTHYFKAEAISNAGTSNNSTAVTIATPNAPDASSVTLAINNPNTNPFDVTATFVAPSSDGGSSVTGYNLFTSPDDTTYTPVAEAVTADQSVTLASAGTWYFKSQALNNVGNGTLSSAVTIATPTVPDAPSITLATNNPNTNPFDITATFVAPANNGGSALIDYNLQYSSDDSLYVSLINGTTIPYTHTVSGAGTHYFKAEVTNNVGTSLLSSSYSTATPTVPSAPTNANVVISSIDSAPYGTTVTWSAPTSDGGSSLINYKIYRQTGTGAFSLVGTTTQSVLTLSDTVPSALNQSYTYKITALNNVGESTAFVTTTITTGDVPSAPTLSGTAGTTSLSWNVPNSDATVTGYKVYRDGSLMTTVTGTSHSDFQTLTFGNAYVYTLKAVSIFGDSVLSNTFTTTPETEITGMIAQGVTGTGVVIDWDEPAYYQGQVTNYEVYYSEITASVSTPTTSAGTTTNTYSNFAPQLDYNTSYIFGVKVNSPLGNSGFSNYVTVTTSIDNSIVAFDPTTGGMEWFDIDSVNDQTVNVIEFQRETQTISVNGTATAVDTLQVAYPSWWDDMTCDVDYKFAQKTDQYVEGTDMTSQVMASDANKQVIGFNFQDVDNEVIEIECAPQQSQQDDGVSAKYVMTQNTLGTLQQDGTYSTGLPNIPLVTQVTNFTAGEYGTDGDFGAIDIVGLFVILVSMVGFNRVSPIVGVLISASTIFALSFFGLIAIPTVIIGVIGLVIFLAWGITRNR</sequence>
<dbReference type="InterPro" id="IPR013783">
    <property type="entry name" value="Ig-like_fold"/>
</dbReference>
<dbReference type="EMBL" id="BK067782">
    <property type="protein sequence ID" value="DBA51654.1"/>
    <property type="molecule type" value="Genomic_DNA"/>
</dbReference>
<name>A0AAT9J973_9VIRU</name>
<feature type="domain" description="Fibronectin type-III" evidence="6">
    <location>
        <begin position="2580"/>
        <end position="2678"/>
    </location>
</feature>
<proteinExistence type="predicted"/>
<evidence type="ECO:0000256" key="4">
    <source>
        <dbReference type="SAM" id="MobiDB-lite"/>
    </source>
</evidence>
<dbReference type="InterPro" id="IPR013320">
    <property type="entry name" value="ConA-like_dom_sf"/>
</dbReference>
<evidence type="ECO:0000259" key="6">
    <source>
        <dbReference type="PROSITE" id="PS50853"/>
    </source>
</evidence>